<dbReference type="PROSITE" id="PS50157">
    <property type="entry name" value="ZINC_FINGER_C2H2_2"/>
    <property type="match status" value="1"/>
</dbReference>
<organism evidence="7">
    <name type="scientific">Arion vulgaris</name>
    <dbReference type="NCBI Taxonomy" id="1028688"/>
    <lineage>
        <taxon>Eukaryota</taxon>
        <taxon>Metazoa</taxon>
        <taxon>Spiralia</taxon>
        <taxon>Lophotrochozoa</taxon>
        <taxon>Mollusca</taxon>
        <taxon>Gastropoda</taxon>
        <taxon>Heterobranchia</taxon>
        <taxon>Euthyneura</taxon>
        <taxon>Panpulmonata</taxon>
        <taxon>Eupulmonata</taxon>
        <taxon>Stylommatophora</taxon>
        <taxon>Helicina</taxon>
        <taxon>Arionoidea</taxon>
        <taxon>Arionidae</taxon>
        <taxon>Arion</taxon>
    </lineage>
</organism>
<dbReference type="SMART" id="SM00355">
    <property type="entry name" value="ZnF_C2H2"/>
    <property type="match status" value="2"/>
</dbReference>
<dbReference type="SUPFAM" id="SSF57667">
    <property type="entry name" value="beta-beta-alpha zinc fingers"/>
    <property type="match status" value="1"/>
</dbReference>
<evidence type="ECO:0000256" key="5">
    <source>
        <dbReference type="PROSITE-ProRule" id="PRU00042"/>
    </source>
</evidence>
<dbReference type="PANTHER" id="PTHR19818">
    <property type="entry name" value="ZINC FINGER PROTEIN ZIC AND GLI"/>
    <property type="match status" value="1"/>
</dbReference>
<evidence type="ECO:0000259" key="6">
    <source>
        <dbReference type="PROSITE" id="PS50157"/>
    </source>
</evidence>
<dbReference type="GO" id="GO:0045944">
    <property type="term" value="P:positive regulation of transcription by RNA polymerase II"/>
    <property type="evidence" value="ECO:0007669"/>
    <property type="project" value="UniProtKB-ARBA"/>
</dbReference>
<gene>
    <name evidence="7" type="primary">ORF221834</name>
</gene>
<evidence type="ECO:0000256" key="3">
    <source>
        <dbReference type="ARBA" id="ARBA00022771"/>
    </source>
</evidence>
<reference evidence="7" key="1">
    <citation type="submission" date="2014-12" db="EMBL/GenBank/DDBJ databases">
        <title>Insight into the proteome of Arion vulgaris.</title>
        <authorList>
            <person name="Aradska J."/>
            <person name="Bulat T."/>
            <person name="Smidak R."/>
            <person name="Sarate P."/>
            <person name="Gangsoo J."/>
            <person name="Sialana F."/>
            <person name="Bilban M."/>
            <person name="Lubec G."/>
        </authorList>
    </citation>
    <scope>NUCLEOTIDE SEQUENCE</scope>
    <source>
        <tissue evidence="7">Skin</tissue>
    </source>
</reference>
<keyword evidence="3 5" id="KW-0863">Zinc-finger</keyword>
<dbReference type="InterPro" id="IPR013087">
    <property type="entry name" value="Znf_C2H2_type"/>
</dbReference>
<dbReference type="FunFam" id="3.30.160.60:FF:000125">
    <property type="entry name" value="Putative zinc finger protein 143"/>
    <property type="match status" value="1"/>
</dbReference>
<evidence type="ECO:0000256" key="2">
    <source>
        <dbReference type="ARBA" id="ARBA00022737"/>
    </source>
</evidence>
<dbReference type="EMBL" id="HACG01052795">
    <property type="protein sequence ID" value="CEK99666.1"/>
    <property type="molecule type" value="Transcribed_RNA"/>
</dbReference>
<dbReference type="InterPro" id="IPR050329">
    <property type="entry name" value="GLI_C2H2-zinc-finger"/>
</dbReference>
<sequence length="73" mass="8996">DRCDWIFSSRFFWENHIRHYHYYGKPHKCPFDGCNKYFPTKSKQKQHIRKHTGERPFVCEECGKAFRGSQERQ</sequence>
<dbReference type="GO" id="GO:0000981">
    <property type="term" value="F:DNA-binding transcription factor activity, RNA polymerase II-specific"/>
    <property type="evidence" value="ECO:0007669"/>
    <property type="project" value="TreeGrafter"/>
</dbReference>
<protein>
    <recommendedName>
        <fullName evidence="6">C2H2-type domain-containing protein</fullName>
    </recommendedName>
</protein>
<feature type="domain" description="C2H2-type" evidence="6">
    <location>
        <begin position="27"/>
        <end position="56"/>
    </location>
</feature>
<dbReference type="FunFam" id="3.30.160.60:FF:000176">
    <property type="entry name" value="zinc finger protein 70"/>
    <property type="match status" value="1"/>
</dbReference>
<evidence type="ECO:0000256" key="4">
    <source>
        <dbReference type="ARBA" id="ARBA00022833"/>
    </source>
</evidence>
<dbReference type="GO" id="GO:0000978">
    <property type="term" value="F:RNA polymerase II cis-regulatory region sequence-specific DNA binding"/>
    <property type="evidence" value="ECO:0007669"/>
    <property type="project" value="TreeGrafter"/>
</dbReference>
<dbReference type="Gene3D" id="3.30.160.60">
    <property type="entry name" value="Classic Zinc Finger"/>
    <property type="match status" value="2"/>
</dbReference>
<feature type="non-terminal residue" evidence="7">
    <location>
        <position position="73"/>
    </location>
</feature>
<dbReference type="InterPro" id="IPR036236">
    <property type="entry name" value="Znf_C2H2_sf"/>
</dbReference>
<dbReference type="Pfam" id="PF00096">
    <property type="entry name" value="zf-C2H2"/>
    <property type="match status" value="1"/>
</dbReference>
<name>A0A0B7C4U7_9EUPU</name>
<dbReference type="GO" id="GO:0008270">
    <property type="term" value="F:zinc ion binding"/>
    <property type="evidence" value="ECO:0007669"/>
    <property type="project" value="UniProtKB-KW"/>
</dbReference>
<proteinExistence type="predicted"/>
<feature type="non-terminal residue" evidence="7">
    <location>
        <position position="1"/>
    </location>
</feature>
<dbReference type="AlphaFoldDB" id="A0A0B7C4U7"/>
<dbReference type="GO" id="GO:0005634">
    <property type="term" value="C:nucleus"/>
    <property type="evidence" value="ECO:0007669"/>
    <property type="project" value="UniProtKB-ARBA"/>
</dbReference>
<keyword evidence="4" id="KW-0862">Zinc</keyword>
<keyword evidence="2" id="KW-0677">Repeat</keyword>
<evidence type="ECO:0000256" key="1">
    <source>
        <dbReference type="ARBA" id="ARBA00022723"/>
    </source>
</evidence>
<evidence type="ECO:0000313" key="7">
    <source>
        <dbReference type="EMBL" id="CEK99666.1"/>
    </source>
</evidence>
<dbReference type="PANTHER" id="PTHR19818:SF139">
    <property type="entry name" value="PAIR-RULE PROTEIN ODD-PAIRED"/>
    <property type="match status" value="1"/>
</dbReference>
<keyword evidence="1" id="KW-0479">Metal-binding</keyword>
<dbReference type="PROSITE" id="PS00028">
    <property type="entry name" value="ZINC_FINGER_C2H2_1"/>
    <property type="match status" value="1"/>
</dbReference>
<accession>A0A0B7C4U7</accession>